<dbReference type="SUPFAM" id="SSF53187">
    <property type="entry name" value="Zn-dependent exopeptidases"/>
    <property type="match status" value="1"/>
</dbReference>
<dbReference type="InterPro" id="IPR017439">
    <property type="entry name" value="Amidohydrolase"/>
</dbReference>
<reference evidence="2" key="1">
    <citation type="submission" date="2022-06" db="EMBL/GenBank/DDBJ databases">
        <title>Ornithinimicrobium JY.X270.</title>
        <authorList>
            <person name="Huang Y."/>
        </authorList>
    </citation>
    <scope>NUCLEOTIDE SEQUENCE</scope>
    <source>
        <strain evidence="2">JY.X270</strain>
    </source>
</reference>
<gene>
    <name evidence="2" type="ORF">NF557_16690</name>
</gene>
<evidence type="ECO:0000259" key="1">
    <source>
        <dbReference type="Pfam" id="PF07687"/>
    </source>
</evidence>
<organism evidence="2 3">
    <name type="scientific">Ornithinimicrobium cryptoxanthini</name>
    <dbReference type="NCBI Taxonomy" id="2934161"/>
    <lineage>
        <taxon>Bacteria</taxon>
        <taxon>Bacillati</taxon>
        <taxon>Actinomycetota</taxon>
        <taxon>Actinomycetes</taxon>
        <taxon>Micrococcales</taxon>
        <taxon>Ornithinimicrobiaceae</taxon>
        <taxon>Ornithinimicrobium</taxon>
    </lineage>
</organism>
<dbReference type="Gene3D" id="3.40.630.10">
    <property type="entry name" value="Zn peptidases"/>
    <property type="match status" value="1"/>
</dbReference>
<protein>
    <submittedName>
        <fullName evidence="2">M20 family metallopeptidase</fullName>
    </submittedName>
</protein>
<proteinExistence type="predicted"/>
<dbReference type="RefSeq" id="WP_252620897.1">
    <property type="nucleotide sequence ID" value="NZ_CP099490.1"/>
</dbReference>
<dbReference type="InterPro" id="IPR036264">
    <property type="entry name" value="Bact_exopeptidase_dim_dom"/>
</dbReference>
<dbReference type="CDD" id="cd03886">
    <property type="entry name" value="M20_Acy1"/>
    <property type="match status" value="1"/>
</dbReference>
<accession>A0ABY4YHW3</accession>
<dbReference type="PANTHER" id="PTHR11014:SF63">
    <property type="entry name" value="METALLOPEPTIDASE, PUTATIVE (AFU_ORTHOLOGUE AFUA_6G09600)-RELATED"/>
    <property type="match status" value="1"/>
</dbReference>
<dbReference type="PIRSF" id="PIRSF005962">
    <property type="entry name" value="Pept_M20D_amidohydro"/>
    <property type="match status" value="1"/>
</dbReference>
<dbReference type="PANTHER" id="PTHR11014">
    <property type="entry name" value="PEPTIDASE M20 FAMILY MEMBER"/>
    <property type="match status" value="1"/>
</dbReference>
<dbReference type="SUPFAM" id="SSF55031">
    <property type="entry name" value="Bacterial exopeptidase dimerisation domain"/>
    <property type="match status" value="1"/>
</dbReference>
<dbReference type="InterPro" id="IPR002933">
    <property type="entry name" value="Peptidase_M20"/>
</dbReference>
<dbReference type="NCBIfam" id="TIGR01891">
    <property type="entry name" value="amidohydrolases"/>
    <property type="match status" value="1"/>
</dbReference>
<dbReference type="Proteomes" id="UP001056535">
    <property type="component" value="Chromosome"/>
</dbReference>
<dbReference type="EMBL" id="CP099490">
    <property type="protein sequence ID" value="USQ76202.1"/>
    <property type="molecule type" value="Genomic_DNA"/>
</dbReference>
<evidence type="ECO:0000313" key="2">
    <source>
        <dbReference type="EMBL" id="USQ76202.1"/>
    </source>
</evidence>
<sequence>MRTREIAEELRPELVALRRELHQIPELGLHLPLTQQKVLDELAGLDLEITTGEGLSSVVAVLRGTAPPPEGRTDRPVVLLRGDMDGLPVTEDLAHLDYQSTHVGQMHACGHDLHTASLVGAARILHRLRDELAGDVVLMFQPAEEGPGGAEPMLAEGLLSAAGRPVEAAYAMHVSSSEFPLRQWFSRPTAIMAAADTVHIEVTGRGGHGSQPHFSLDPVPVLCEIVLALQTMLSRSFDPFDTVVLTVGRIAAGTKDNIIGDTGELSATLRTFSPETRELALANIERVTHHVAAAHGQTARMWTTEAYPATINDEREYALARRAVEDLFGPEQYVDRPTPEMGSEDMSFVLNEVPGAYFFVSACPAQDYRNAPTNHSPRAEFDDVVVPDAAAWYAEVALRRTAQVGTEHG</sequence>
<name>A0ABY4YHW3_9MICO</name>
<evidence type="ECO:0000313" key="3">
    <source>
        <dbReference type="Proteomes" id="UP001056535"/>
    </source>
</evidence>
<dbReference type="Gene3D" id="3.30.70.360">
    <property type="match status" value="1"/>
</dbReference>
<dbReference type="Pfam" id="PF01546">
    <property type="entry name" value="Peptidase_M20"/>
    <property type="match status" value="1"/>
</dbReference>
<dbReference type="Pfam" id="PF07687">
    <property type="entry name" value="M20_dimer"/>
    <property type="match status" value="1"/>
</dbReference>
<dbReference type="InterPro" id="IPR011650">
    <property type="entry name" value="Peptidase_M20_dimer"/>
</dbReference>
<keyword evidence="3" id="KW-1185">Reference proteome</keyword>
<feature type="domain" description="Peptidase M20 dimerisation" evidence="1">
    <location>
        <begin position="197"/>
        <end position="287"/>
    </location>
</feature>